<dbReference type="Pfam" id="PF01556">
    <property type="entry name" value="DnaJ_C"/>
    <property type="match status" value="1"/>
</dbReference>
<keyword evidence="1" id="KW-0963">Cytoplasm</keyword>
<name>A0A060HJC0_9ARCH</name>
<feature type="zinc finger region" description="CR-type" evidence="9">
    <location>
        <begin position="146"/>
        <end position="229"/>
    </location>
</feature>
<dbReference type="GO" id="GO:0009408">
    <property type="term" value="P:response to heat"/>
    <property type="evidence" value="ECO:0007669"/>
    <property type="project" value="InterPro"/>
</dbReference>
<dbReference type="GO" id="GO:0042026">
    <property type="term" value="P:protein refolding"/>
    <property type="evidence" value="ECO:0007669"/>
    <property type="project" value="TreeGrafter"/>
</dbReference>
<dbReference type="HAMAP" id="MF_01152">
    <property type="entry name" value="DnaJ"/>
    <property type="match status" value="1"/>
</dbReference>
<keyword evidence="7" id="KW-0346">Stress response</keyword>
<dbReference type="SMART" id="SM00271">
    <property type="entry name" value="DnaJ"/>
    <property type="match status" value="1"/>
</dbReference>
<evidence type="ECO:0000256" key="9">
    <source>
        <dbReference type="PROSITE-ProRule" id="PRU00546"/>
    </source>
</evidence>
<dbReference type="GO" id="GO:0008270">
    <property type="term" value="F:zinc ion binding"/>
    <property type="evidence" value="ECO:0007669"/>
    <property type="project" value="UniProtKB-KW"/>
</dbReference>
<evidence type="ECO:0000256" key="8">
    <source>
        <dbReference type="ARBA" id="ARBA00023186"/>
    </source>
</evidence>
<dbReference type="FunFam" id="1.10.287.110:FF:000031">
    <property type="entry name" value="Molecular chaperone DnaJ"/>
    <property type="match status" value="1"/>
</dbReference>
<dbReference type="InterPro" id="IPR001623">
    <property type="entry name" value="DnaJ_domain"/>
</dbReference>
<evidence type="ECO:0000256" key="1">
    <source>
        <dbReference type="ARBA" id="ARBA00022490"/>
    </source>
</evidence>
<dbReference type="PANTHER" id="PTHR43096">
    <property type="entry name" value="DNAJ HOMOLOG 1, MITOCHONDRIAL-RELATED"/>
    <property type="match status" value="1"/>
</dbReference>
<keyword evidence="5 9" id="KW-0863">Zinc-finger</keyword>
<evidence type="ECO:0000256" key="2">
    <source>
        <dbReference type="ARBA" id="ARBA00022705"/>
    </source>
</evidence>
<dbReference type="KEGG" id="nvn:NVIE_024020"/>
<dbReference type="OrthoDB" id="8967at2157"/>
<dbReference type="InterPro" id="IPR012724">
    <property type="entry name" value="DnaJ"/>
</dbReference>
<dbReference type="Gene3D" id="2.10.230.10">
    <property type="entry name" value="Heat shock protein DnaJ, cysteine-rich domain"/>
    <property type="match status" value="1"/>
</dbReference>
<dbReference type="CDD" id="cd10747">
    <property type="entry name" value="DnaJ_C"/>
    <property type="match status" value="1"/>
</dbReference>
<dbReference type="InterPro" id="IPR036869">
    <property type="entry name" value="J_dom_sf"/>
</dbReference>
<feature type="domain" description="CR-type" evidence="11">
    <location>
        <begin position="146"/>
        <end position="229"/>
    </location>
</feature>
<dbReference type="Proteomes" id="UP000027093">
    <property type="component" value="Chromosome"/>
</dbReference>
<dbReference type="NCBIfam" id="NF008035">
    <property type="entry name" value="PRK10767.1"/>
    <property type="match status" value="1"/>
</dbReference>
<dbReference type="EMBL" id="CP007536">
    <property type="protein sequence ID" value="AIC16664.1"/>
    <property type="molecule type" value="Genomic_DNA"/>
</dbReference>
<gene>
    <name evidence="12" type="primary">dnaJ-2</name>
    <name evidence="12" type="ORF">NVIE_024020</name>
</gene>
<dbReference type="FunFam" id="2.10.230.10:FF:000002">
    <property type="entry name" value="Molecular chaperone DnaJ"/>
    <property type="match status" value="1"/>
</dbReference>
<evidence type="ECO:0000313" key="12">
    <source>
        <dbReference type="EMBL" id="AIC16664.1"/>
    </source>
</evidence>
<dbReference type="InterPro" id="IPR002939">
    <property type="entry name" value="DnaJ_C"/>
</dbReference>
<dbReference type="STRING" id="926571.NVIE_024020"/>
<organism evidence="12 13">
    <name type="scientific">Nitrososphaera viennensis EN76</name>
    <dbReference type="NCBI Taxonomy" id="926571"/>
    <lineage>
        <taxon>Archaea</taxon>
        <taxon>Nitrososphaerota</taxon>
        <taxon>Nitrososphaeria</taxon>
        <taxon>Nitrososphaerales</taxon>
        <taxon>Nitrososphaeraceae</taxon>
        <taxon>Nitrososphaera</taxon>
    </lineage>
</organism>
<keyword evidence="6 9" id="KW-0862">Zinc</keyword>
<dbReference type="GO" id="GO:0005524">
    <property type="term" value="F:ATP binding"/>
    <property type="evidence" value="ECO:0007669"/>
    <property type="project" value="InterPro"/>
</dbReference>
<dbReference type="InterPro" id="IPR018253">
    <property type="entry name" value="DnaJ_domain_CS"/>
</dbReference>
<keyword evidence="13" id="KW-1185">Reference proteome</keyword>
<dbReference type="GO" id="GO:0006260">
    <property type="term" value="P:DNA replication"/>
    <property type="evidence" value="ECO:0007669"/>
    <property type="project" value="UniProtKB-KW"/>
</dbReference>
<keyword evidence="2" id="KW-0235">DNA replication</keyword>
<accession>A0A060HJC0</accession>
<evidence type="ECO:0000256" key="6">
    <source>
        <dbReference type="ARBA" id="ARBA00022833"/>
    </source>
</evidence>
<dbReference type="InterPro" id="IPR036410">
    <property type="entry name" value="HSP_DnaJ_Cys-rich_dom_sf"/>
</dbReference>
<dbReference type="InterPro" id="IPR001305">
    <property type="entry name" value="HSP_DnaJ_Cys-rich_dom"/>
</dbReference>
<dbReference type="HOGENOM" id="CLU_017633_0_7_2"/>
<dbReference type="InterPro" id="IPR008971">
    <property type="entry name" value="HSP40/DnaJ_pept-bd"/>
</dbReference>
<keyword evidence="8" id="KW-0143">Chaperone</keyword>
<evidence type="ECO:0000256" key="3">
    <source>
        <dbReference type="ARBA" id="ARBA00022723"/>
    </source>
</evidence>
<evidence type="ECO:0000259" key="10">
    <source>
        <dbReference type="PROSITE" id="PS50076"/>
    </source>
</evidence>
<dbReference type="GeneID" id="74947641"/>
<sequence length="373" mass="41580">MSKRRDYYEVLGVPKAASKDDIKNAYRKLALQYHPDRNKDAGAEERFKEISEAYAVLSDDEKRKRYDTYGHVGADEAFRGSEANFEEVFRDMGFGGFRDIFEQFFGRGGGFGFGPGGAADMFGFGRRKGRDLVYDMELSLEDVLRGKKEEVEVPRLDRCSECGGSGAAPGTKARRCTVCDGRGQVQRVYGQNRFFTSVTVEPCRTCQGRGQIIERPCNVCKGSGKMQKMKKLKIEIPPGVEDGMAMQLRGEGEASESGIPGDFVVRLHVKPHQQFERLEDGHLLYRLDVKYTDLALGTEVRVPTLDGTEKLKIPQGTQPEGLLRLKGKGLPRYGASGKGDMVVKLNVKVPTKLSDRQKSLLKELDRALDDGEK</sequence>
<dbReference type="Gene3D" id="2.60.260.20">
    <property type="entry name" value="Urease metallochaperone UreE, N-terminal domain"/>
    <property type="match status" value="2"/>
</dbReference>
<dbReference type="CDD" id="cd10719">
    <property type="entry name" value="DnaJ_zf"/>
    <property type="match status" value="1"/>
</dbReference>
<evidence type="ECO:0000313" key="13">
    <source>
        <dbReference type="Proteomes" id="UP000027093"/>
    </source>
</evidence>
<reference evidence="12 13" key="1">
    <citation type="journal article" date="2014" name="Int. J. Syst. Evol. Microbiol.">
        <title>Nitrososphaera viennensis gen. nov., sp. nov., an aerobic and mesophilic, ammonia-oxidizing archaeon from soil and a member of the archaeal phylum Thaumarchaeota.</title>
        <authorList>
            <person name="Stieglmeier M."/>
            <person name="Klingl A."/>
            <person name="Alves R.J."/>
            <person name="Rittmann S.K."/>
            <person name="Melcher M."/>
            <person name="Leisch N."/>
            <person name="Schleper C."/>
        </authorList>
    </citation>
    <scope>NUCLEOTIDE SEQUENCE [LARGE SCALE GENOMIC DNA]</scope>
    <source>
        <strain evidence="12">EN76</strain>
    </source>
</reference>
<dbReference type="AlphaFoldDB" id="A0A060HJC0"/>
<dbReference type="NCBIfam" id="TIGR02349">
    <property type="entry name" value="DnaJ_bact"/>
    <property type="match status" value="1"/>
</dbReference>
<dbReference type="PROSITE" id="PS50076">
    <property type="entry name" value="DNAJ_2"/>
    <property type="match status" value="1"/>
</dbReference>
<dbReference type="PROSITE" id="PS51188">
    <property type="entry name" value="ZF_CR"/>
    <property type="match status" value="1"/>
</dbReference>
<dbReference type="PRINTS" id="PR00625">
    <property type="entry name" value="JDOMAIN"/>
</dbReference>
<dbReference type="CDD" id="cd06257">
    <property type="entry name" value="DnaJ"/>
    <property type="match status" value="1"/>
</dbReference>
<dbReference type="GO" id="GO:0031072">
    <property type="term" value="F:heat shock protein binding"/>
    <property type="evidence" value="ECO:0007669"/>
    <property type="project" value="InterPro"/>
</dbReference>
<protein>
    <submittedName>
        <fullName evidence="12">Chaperone protein DnaJ</fullName>
    </submittedName>
</protein>
<proteinExistence type="inferred from homology"/>
<dbReference type="PROSITE" id="PS00636">
    <property type="entry name" value="DNAJ_1"/>
    <property type="match status" value="1"/>
</dbReference>
<dbReference type="Gene3D" id="1.10.287.110">
    <property type="entry name" value="DnaJ domain"/>
    <property type="match status" value="1"/>
</dbReference>
<dbReference type="RefSeq" id="WP_075055382.1">
    <property type="nucleotide sequence ID" value="NZ_CP007536.1"/>
</dbReference>
<dbReference type="PANTHER" id="PTHR43096:SF10">
    <property type="entry name" value="CHAPERONE PROTEIN DNAJ A6, CHLOROPLASTIC"/>
    <property type="match status" value="1"/>
</dbReference>
<evidence type="ECO:0000259" key="11">
    <source>
        <dbReference type="PROSITE" id="PS51188"/>
    </source>
</evidence>
<dbReference type="SUPFAM" id="SSF46565">
    <property type="entry name" value="Chaperone J-domain"/>
    <property type="match status" value="1"/>
</dbReference>
<feature type="domain" description="J" evidence="10">
    <location>
        <begin position="6"/>
        <end position="70"/>
    </location>
</feature>
<evidence type="ECO:0000256" key="7">
    <source>
        <dbReference type="ARBA" id="ARBA00023016"/>
    </source>
</evidence>
<evidence type="ECO:0000256" key="5">
    <source>
        <dbReference type="ARBA" id="ARBA00022771"/>
    </source>
</evidence>
<dbReference type="Pfam" id="PF00684">
    <property type="entry name" value="DnaJ_CXXCXGXG"/>
    <property type="match status" value="1"/>
</dbReference>
<dbReference type="SUPFAM" id="SSF49493">
    <property type="entry name" value="HSP40/DnaJ peptide-binding domain"/>
    <property type="match status" value="2"/>
</dbReference>
<dbReference type="GO" id="GO:0051082">
    <property type="term" value="F:unfolded protein binding"/>
    <property type="evidence" value="ECO:0007669"/>
    <property type="project" value="InterPro"/>
</dbReference>
<evidence type="ECO:0000256" key="4">
    <source>
        <dbReference type="ARBA" id="ARBA00022737"/>
    </source>
</evidence>
<keyword evidence="4" id="KW-0677">Repeat</keyword>
<dbReference type="Pfam" id="PF00226">
    <property type="entry name" value="DnaJ"/>
    <property type="match status" value="1"/>
</dbReference>
<dbReference type="FunFam" id="2.60.260.20:FF:000005">
    <property type="entry name" value="Chaperone protein dnaJ 1, mitochondrial"/>
    <property type="match status" value="1"/>
</dbReference>
<dbReference type="GO" id="GO:0005737">
    <property type="term" value="C:cytoplasm"/>
    <property type="evidence" value="ECO:0007669"/>
    <property type="project" value="TreeGrafter"/>
</dbReference>
<keyword evidence="3 9" id="KW-0479">Metal-binding</keyword>
<dbReference type="SUPFAM" id="SSF57938">
    <property type="entry name" value="DnaJ/Hsp40 cysteine-rich domain"/>
    <property type="match status" value="1"/>
</dbReference>